<evidence type="ECO:0000256" key="4">
    <source>
        <dbReference type="ARBA" id="ARBA00022840"/>
    </source>
</evidence>
<gene>
    <name evidence="6" type="ORF">RM530_00060</name>
</gene>
<accession>A0ABU2WF96</accession>
<name>A0ABU2WF96_9GAMM</name>
<evidence type="ECO:0000256" key="3">
    <source>
        <dbReference type="ARBA" id="ARBA00022741"/>
    </source>
</evidence>
<dbReference type="CDD" id="cd03230">
    <property type="entry name" value="ABC_DR_subfamily_A"/>
    <property type="match status" value="1"/>
</dbReference>
<dbReference type="Gene3D" id="3.40.50.300">
    <property type="entry name" value="P-loop containing nucleotide triphosphate hydrolases"/>
    <property type="match status" value="1"/>
</dbReference>
<feature type="domain" description="ABC transporter" evidence="5">
    <location>
        <begin position="7"/>
        <end position="236"/>
    </location>
</feature>
<comment type="similarity">
    <text evidence="1">Belongs to the ABC transporter superfamily.</text>
</comment>
<dbReference type="InterPro" id="IPR003439">
    <property type="entry name" value="ABC_transporter-like_ATP-bd"/>
</dbReference>
<evidence type="ECO:0000256" key="2">
    <source>
        <dbReference type="ARBA" id="ARBA00022448"/>
    </source>
</evidence>
<comment type="caution">
    <text evidence="6">The sequence shown here is derived from an EMBL/GenBank/DDBJ whole genome shotgun (WGS) entry which is preliminary data.</text>
</comment>
<keyword evidence="3" id="KW-0547">Nucleotide-binding</keyword>
<keyword evidence="4 6" id="KW-0067">ATP-binding</keyword>
<evidence type="ECO:0000259" key="5">
    <source>
        <dbReference type="PROSITE" id="PS50893"/>
    </source>
</evidence>
<proteinExistence type="inferred from homology"/>
<organism evidence="6 7">
    <name type="scientific">Banduia mediterranea</name>
    <dbReference type="NCBI Taxonomy" id="3075609"/>
    <lineage>
        <taxon>Bacteria</taxon>
        <taxon>Pseudomonadati</taxon>
        <taxon>Pseudomonadota</taxon>
        <taxon>Gammaproteobacteria</taxon>
        <taxon>Nevskiales</taxon>
        <taxon>Algiphilaceae</taxon>
        <taxon>Banduia</taxon>
    </lineage>
</organism>
<reference evidence="6 7" key="1">
    <citation type="submission" date="2023-09" db="EMBL/GenBank/DDBJ databases">
        <authorList>
            <person name="Rey-Velasco X."/>
        </authorList>
    </citation>
    <scope>NUCLEOTIDE SEQUENCE [LARGE SCALE GENOMIC DNA]</scope>
    <source>
        <strain evidence="6 7">W345</strain>
    </source>
</reference>
<evidence type="ECO:0000313" key="6">
    <source>
        <dbReference type="EMBL" id="MDT0495762.1"/>
    </source>
</evidence>
<dbReference type="InterPro" id="IPR027417">
    <property type="entry name" value="P-loop_NTPase"/>
</dbReference>
<evidence type="ECO:0000256" key="1">
    <source>
        <dbReference type="ARBA" id="ARBA00005417"/>
    </source>
</evidence>
<sequence>MDGEILIEARHLSRRYGPTLAVSDVNLTLRKGEILGLLGPNGAGKSTTMKMLCGCLSPSQGEVLINGQSMQVKPEAAKRSLGYLPEQPPLYPEFNVDEYLGYCAGLHGISRAERVAAVTRAKQACGLSHMAKRNIANLSKGYQQRVGLAQAIIHRPPVIVLDEPTVGLDPIQIQEIRALIKELGREHSVILSSHILPEIQAVCSRVAIIDKGRIVFAEAMDVIQRESFGSIVLGLRRPPDLAALSALPEIIGVEALGEQHFRLRCAREADPREAIVAEAAKSDWGLIELRPEVRTLEEIFIEKTSGDVLAEAA</sequence>
<keyword evidence="2" id="KW-0813">Transport</keyword>
<keyword evidence="7" id="KW-1185">Reference proteome</keyword>
<dbReference type="Pfam" id="PF00005">
    <property type="entry name" value="ABC_tran"/>
    <property type="match status" value="1"/>
</dbReference>
<dbReference type="InterPro" id="IPR003593">
    <property type="entry name" value="AAA+_ATPase"/>
</dbReference>
<dbReference type="PROSITE" id="PS50893">
    <property type="entry name" value="ABC_TRANSPORTER_2"/>
    <property type="match status" value="1"/>
</dbReference>
<protein>
    <submittedName>
        <fullName evidence="6">ABC transporter ATP-binding protein</fullName>
    </submittedName>
</protein>
<evidence type="ECO:0000313" key="7">
    <source>
        <dbReference type="Proteomes" id="UP001254608"/>
    </source>
</evidence>
<dbReference type="PANTHER" id="PTHR43335">
    <property type="entry name" value="ABC TRANSPORTER, ATP-BINDING PROTEIN"/>
    <property type="match status" value="1"/>
</dbReference>
<dbReference type="SMART" id="SM00382">
    <property type="entry name" value="AAA"/>
    <property type="match status" value="1"/>
</dbReference>
<dbReference type="SUPFAM" id="SSF52540">
    <property type="entry name" value="P-loop containing nucleoside triphosphate hydrolases"/>
    <property type="match status" value="1"/>
</dbReference>
<dbReference type="EMBL" id="JAVRIC010000001">
    <property type="protein sequence ID" value="MDT0495762.1"/>
    <property type="molecule type" value="Genomic_DNA"/>
</dbReference>
<dbReference type="Proteomes" id="UP001254608">
    <property type="component" value="Unassembled WGS sequence"/>
</dbReference>
<dbReference type="GO" id="GO:0005524">
    <property type="term" value="F:ATP binding"/>
    <property type="evidence" value="ECO:0007669"/>
    <property type="project" value="UniProtKB-KW"/>
</dbReference>
<dbReference type="PANTHER" id="PTHR43335:SF4">
    <property type="entry name" value="ABC TRANSPORTER, ATP-BINDING PROTEIN"/>
    <property type="match status" value="1"/>
</dbReference>
<dbReference type="RefSeq" id="WP_311363157.1">
    <property type="nucleotide sequence ID" value="NZ_JAVRIC010000001.1"/>
</dbReference>